<dbReference type="InterPro" id="IPR006977">
    <property type="entry name" value="Yip1_dom"/>
</dbReference>
<dbReference type="RefSeq" id="WP_014226104.1">
    <property type="nucleotide sequence ID" value="NZ_CAJPTF010000002.1"/>
</dbReference>
<name>A0A1D3UWK1_TANFO</name>
<evidence type="ECO:0000256" key="2">
    <source>
        <dbReference type="ARBA" id="ARBA00022692"/>
    </source>
</evidence>
<dbReference type="OrthoDB" id="1120264at2"/>
<evidence type="ECO:0000256" key="1">
    <source>
        <dbReference type="ARBA" id="ARBA00004141"/>
    </source>
</evidence>
<keyword evidence="4 5" id="KW-0472">Membrane</keyword>
<comment type="subcellular location">
    <subcellularLocation>
        <location evidence="1">Membrane</location>
        <topology evidence="1">Multi-pass membrane protein</topology>
    </subcellularLocation>
</comment>
<feature type="domain" description="Yip1" evidence="6">
    <location>
        <begin position="11"/>
        <end position="169"/>
    </location>
</feature>
<feature type="transmembrane region" description="Helical" evidence="5">
    <location>
        <begin position="162"/>
        <end position="183"/>
    </location>
</feature>
<gene>
    <name evidence="7" type="ORF">CLI86_13310</name>
    <name evidence="8" type="ORF">TFUB20_02466</name>
</gene>
<evidence type="ECO:0000256" key="4">
    <source>
        <dbReference type="ARBA" id="ARBA00023136"/>
    </source>
</evidence>
<keyword evidence="2 5" id="KW-0812">Transmembrane</keyword>
<dbReference type="Pfam" id="PF04893">
    <property type="entry name" value="Yip1"/>
    <property type="match status" value="1"/>
</dbReference>
<accession>A0A1D3UWK1</accession>
<proteinExistence type="predicted"/>
<reference evidence="7 10" key="2">
    <citation type="submission" date="2017-09" db="EMBL/GenBank/DDBJ databases">
        <title>Phase variable restriction modification systems are present in the genome sequences of periodontal pathogens Prevotella intermedia, Tannerella forsythia and Porphyromonas gingivalis.</title>
        <authorList>
            <person name="Haigh R.D."/>
            <person name="Crawford L."/>
            <person name="Ralph J."/>
            <person name="Wanford J."/>
            <person name="Vartoukian S.R."/>
            <person name="Hijazib K."/>
            <person name="Wade W."/>
            <person name="Oggioni M.R."/>
        </authorList>
    </citation>
    <scope>NUCLEOTIDE SEQUENCE [LARGE SCALE GENOMIC DNA]</scope>
    <source>
        <strain evidence="7 10">WW11663</strain>
    </source>
</reference>
<evidence type="ECO:0000256" key="3">
    <source>
        <dbReference type="ARBA" id="ARBA00022989"/>
    </source>
</evidence>
<keyword evidence="3 5" id="KW-1133">Transmembrane helix</keyword>
<sequence length="188" mass="22203">MFKEIFSQLIAVIFRPSETWESLRRKEENTETFLSRFVYPLFGLIALSAFLGVLFTRKEFDFQIALKSSIKILVASMGGFFLGTHLLNELWYKVFKYPRDIKLIQRFVGYSSSLMFVLLILLALLPEFIFLWMFILYTFYIVWMGAHPYMKVKEEEQMKFTILASVIIVGTPFLIDRLLFLLMPGLRF</sequence>
<evidence type="ECO:0000313" key="8">
    <source>
        <dbReference type="EMBL" id="SCQ24373.1"/>
    </source>
</evidence>
<reference evidence="8 9" key="1">
    <citation type="submission" date="2016-09" db="EMBL/GenBank/DDBJ databases">
        <authorList>
            <person name="Capua I."/>
            <person name="De Benedictis P."/>
            <person name="Joannis T."/>
            <person name="Lombin L.H."/>
            <person name="Cattoli G."/>
        </authorList>
    </citation>
    <scope>NUCLEOTIDE SEQUENCE [LARGE SCALE GENOMIC DNA]</scope>
    <source>
        <strain evidence="8 9">UB20</strain>
    </source>
</reference>
<evidence type="ECO:0000256" key="5">
    <source>
        <dbReference type="SAM" id="Phobius"/>
    </source>
</evidence>
<dbReference type="EMBL" id="FMMM01000078">
    <property type="protein sequence ID" value="SCQ24373.1"/>
    <property type="molecule type" value="Genomic_DNA"/>
</dbReference>
<feature type="transmembrane region" description="Helical" evidence="5">
    <location>
        <begin position="107"/>
        <end position="125"/>
    </location>
</feature>
<evidence type="ECO:0000313" key="10">
    <source>
        <dbReference type="Proteomes" id="UP000219259"/>
    </source>
</evidence>
<dbReference type="EMBL" id="NSLJ01000058">
    <property type="protein sequence ID" value="PDP41848.1"/>
    <property type="molecule type" value="Genomic_DNA"/>
</dbReference>
<dbReference type="GO" id="GO:0016020">
    <property type="term" value="C:membrane"/>
    <property type="evidence" value="ECO:0007669"/>
    <property type="project" value="UniProtKB-SubCell"/>
</dbReference>
<feature type="transmembrane region" description="Helical" evidence="5">
    <location>
        <begin position="68"/>
        <end position="87"/>
    </location>
</feature>
<dbReference type="GeneID" id="34759768"/>
<feature type="transmembrane region" description="Helical" evidence="5">
    <location>
        <begin position="131"/>
        <end position="150"/>
    </location>
</feature>
<organism evidence="8 9">
    <name type="scientific">Tannerella forsythia</name>
    <name type="common">Bacteroides forsythus</name>
    <dbReference type="NCBI Taxonomy" id="28112"/>
    <lineage>
        <taxon>Bacteria</taxon>
        <taxon>Pseudomonadati</taxon>
        <taxon>Bacteroidota</taxon>
        <taxon>Bacteroidia</taxon>
        <taxon>Bacteroidales</taxon>
        <taxon>Tannerellaceae</taxon>
        <taxon>Tannerella</taxon>
    </lineage>
</organism>
<dbReference type="AlphaFoldDB" id="A0A1D3UWK1"/>
<evidence type="ECO:0000313" key="7">
    <source>
        <dbReference type="EMBL" id="PDP41848.1"/>
    </source>
</evidence>
<dbReference type="Proteomes" id="UP000219259">
    <property type="component" value="Unassembled WGS sequence"/>
</dbReference>
<dbReference type="Proteomes" id="UP000182057">
    <property type="component" value="Unassembled WGS sequence"/>
</dbReference>
<protein>
    <submittedName>
        <fullName evidence="7">DUF1282 domain-containing protein</fullName>
    </submittedName>
    <submittedName>
        <fullName evidence="8">Yip1 domain protein</fullName>
    </submittedName>
</protein>
<evidence type="ECO:0000259" key="6">
    <source>
        <dbReference type="Pfam" id="PF04893"/>
    </source>
</evidence>
<feature type="transmembrane region" description="Helical" evidence="5">
    <location>
        <begin position="33"/>
        <end position="56"/>
    </location>
</feature>
<dbReference type="OMA" id="AMTRCCA"/>
<evidence type="ECO:0000313" key="9">
    <source>
        <dbReference type="Proteomes" id="UP000182057"/>
    </source>
</evidence>